<dbReference type="InterPro" id="IPR015000">
    <property type="entry name" value="EipB-like"/>
</dbReference>
<feature type="chain" id="PRO_5046046615" evidence="1">
    <location>
        <begin position="21"/>
        <end position="289"/>
    </location>
</feature>
<keyword evidence="3" id="KW-1185">Reference proteome</keyword>
<reference evidence="3" key="1">
    <citation type="journal article" date="2019" name="Int. J. Syst. Evol. Microbiol.">
        <title>The Global Catalogue of Microorganisms (GCM) 10K type strain sequencing project: providing services to taxonomists for standard genome sequencing and annotation.</title>
        <authorList>
            <consortium name="The Broad Institute Genomics Platform"/>
            <consortium name="The Broad Institute Genome Sequencing Center for Infectious Disease"/>
            <person name="Wu L."/>
            <person name="Ma J."/>
        </authorList>
    </citation>
    <scope>NUCLEOTIDE SEQUENCE [LARGE SCALE GENOMIC DNA]</scope>
    <source>
        <strain evidence="3">CCUG 48316</strain>
    </source>
</reference>
<evidence type="ECO:0000313" key="3">
    <source>
        <dbReference type="Proteomes" id="UP001596292"/>
    </source>
</evidence>
<organism evidence="2 3">
    <name type="scientific">Methylobacterium komagatae</name>
    <dbReference type="NCBI Taxonomy" id="374425"/>
    <lineage>
        <taxon>Bacteria</taxon>
        <taxon>Pseudomonadati</taxon>
        <taxon>Pseudomonadota</taxon>
        <taxon>Alphaproteobacteria</taxon>
        <taxon>Hyphomicrobiales</taxon>
        <taxon>Methylobacteriaceae</taxon>
        <taxon>Methylobacterium</taxon>
    </lineage>
</organism>
<protein>
    <submittedName>
        <fullName evidence="2">Cell envelope integrity EipB family protein</fullName>
    </submittedName>
</protein>
<comment type="caution">
    <text evidence="2">The sequence shown here is derived from an EMBL/GenBank/DDBJ whole genome shotgun (WGS) entry which is preliminary data.</text>
</comment>
<gene>
    <name evidence="2" type="ORF">ACFQE0_16375</name>
</gene>
<dbReference type="Proteomes" id="UP001596292">
    <property type="component" value="Unassembled WGS sequence"/>
</dbReference>
<proteinExistence type="predicted"/>
<dbReference type="Pfam" id="PF08904">
    <property type="entry name" value="EipB_like"/>
    <property type="match status" value="1"/>
</dbReference>
<evidence type="ECO:0000256" key="1">
    <source>
        <dbReference type="SAM" id="SignalP"/>
    </source>
</evidence>
<accession>A0ABW2BMT1</accession>
<sequence length="289" mass="30724">MAASRRLLAGLLVMASPALAAPTGPEPAETPKAQAPVVLANHRAVYDLSLSGSTGTRTVESARGRIVIDFRGDACRGYTMQTRQVTELTSGETGARLSDLRSTTFESGDGHEFRFRNTTASNGDNAVPVDGTATENRDGLSVKLKGKPKPVTSEGTVLFPSAHMRKLVELARAGQSTLSVKVYDGSDDGQKVYDTFAVIGQATTATTDLDKPLQTGPIAAVRRWPVKLTYYTAGVGERTPIYTLSFDLYENGVSGRIKLDYGDFALAGVMTTLDLDADKPSKDAKGCTP</sequence>
<feature type="signal peptide" evidence="1">
    <location>
        <begin position="1"/>
        <end position="20"/>
    </location>
</feature>
<keyword evidence="1" id="KW-0732">Signal</keyword>
<dbReference type="RefSeq" id="WP_378971521.1">
    <property type="nucleotide sequence ID" value="NZ_JBHSWN010000001.1"/>
</dbReference>
<evidence type="ECO:0000313" key="2">
    <source>
        <dbReference type="EMBL" id="MFC6791054.1"/>
    </source>
</evidence>
<dbReference type="EMBL" id="JBHSWN010000001">
    <property type="protein sequence ID" value="MFC6791054.1"/>
    <property type="molecule type" value="Genomic_DNA"/>
</dbReference>
<name>A0ABW2BMT1_9HYPH</name>